<dbReference type="InterPro" id="IPR052941">
    <property type="entry name" value="StomDev_PlantInt_Reg"/>
</dbReference>
<organism evidence="4 5">
    <name type="scientific">Seminavis robusta</name>
    <dbReference type="NCBI Taxonomy" id="568900"/>
    <lineage>
        <taxon>Eukaryota</taxon>
        <taxon>Sar</taxon>
        <taxon>Stramenopiles</taxon>
        <taxon>Ochrophyta</taxon>
        <taxon>Bacillariophyta</taxon>
        <taxon>Bacillariophyceae</taxon>
        <taxon>Bacillariophycidae</taxon>
        <taxon>Naviculales</taxon>
        <taxon>Naviculaceae</taxon>
        <taxon>Seminavis</taxon>
    </lineage>
</organism>
<dbReference type="AlphaFoldDB" id="A0A9N8H8I3"/>
<dbReference type="Pfam" id="PF23598">
    <property type="entry name" value="LRR_14"/>
    <property type="match status" value="1"/>
</dbReference>
<dbReference type="SMART" id="SM00369">
    <property type="entry name" value="LRR_TYP"/>
    <property type="match status" value="5"/>
</dbReference>
<keyword evidence="1" id="KW-0433">Leucine-rich repeat</keyword>
<dbReference type="InterPro" id="IPR001611">
    <property type="entry name" value="Leu-rich_rpt"/>
</dbReference>
<dbReference type="PANTHER" id="PTHR48004:SF42">
    <property type="entry name" value="PROTEIN TOO MANY MOUTHS-RELATED"/>
    <property type="match status" value="1"/>
</dbReference>
<comment type="caution">
    <text evidence="4">The sequence shown here is derived from an EMBL/GenBank/DDBJ whole genome shotgun (WGS) entry which is preliminary data.</text>
</comment>
<keyword evidence="5" id="KW-1185">Reference proteome</keyword>
<evidence type="ECO:0000256" key="1">
    <source>
        <dbReference type="ARBA" id="ARBA00022614"/>
    </source>
</evidence>
<dbReference type="InterPro" id="IPR032675">
    <property type="entry name" value="LRR_dom_sf"/>
</dbReference>
<gene>
    <name evidence="4" type="ORF">SEMRO_92_G048170.1</name>
</gene>
<reference evidence="4" key="1">
    <citation type="submission" date="2020-06" db="EMBL/GenBank/DDBJ databases">
        <authorList>
            <consortium name="Plant Systems Biology data submission"/>
        </authorList>
    </citation>
    <scope>NUCLEOTIDE SEQUENCE</scope>
    <source>
        <strain evidence="4">D6</strain>
    </source>
</reference>
<protein>
    <submittedName>
        <fullName evidence="4">Leucine Rich Repeat</fullName>
    </submittedName>
</protein>
<evidence type="ECO:0000313" key="5">
    <source>
        <dbReference type="Proteomes" id="UP001153069"/>
    </source>
</evidence>
<feature type="domain" description="Disease resistance R13L4/SHOC-2-like LRR" evidence="3">
    <location>
        <begin position="246"/>
        <end position="358"/>
    </location>
</feature>
<name>A0A9N8H8I3_9STRA</name>
<dbReference type="InterPro" id="IPR055414">
    <property type="entry name" value="LRR_R13L4/SHOC2-like"/>
</dbReference>
<dbReference type="PANTHER" id="PTHR48004">
    <property type="entry name" value="OS01G0149700 PROTEIN"/>
    <property type="match status" value="1"/>
</dbReference>
<dbReference type="OrthoDB" id="776842at2759"/>
<keyword evidence="2" id="KW-0677">Repeat</keyword>
<evidence type="ECO:0000256" key="2">
    <source>
        <dbReference type="ARBA" id="ARBA00022737"/>
    </source>
</evidence>
<evidence type="ECO:0000259" key="3">
    <source>
        <dbReference type="Pfam" id="PF23598"/>
    </source>
</evidence>
<dbReference type="Proteomes" id="UP001153069">
    <property type="component" value="Unassembled WGS sequence"/>
</dbReference>
<sequence length="417" mass="46229">MLETRQKAFDWIVNKDPMQLEYDSPNLVQRFVLVLFYYQTTRHKPWKECNPPATGRGSASVNFCYEPDYLTGEATSTIWGDHWLSASHECKWAGITCAEKKQTNEINFRSNQLNGPLPWEIAYLPQLKELVLLSNMLTGVLPQKLFSNQSSLTLENLHLEGNRLTGTIPGEWFVNLQEGNGKLSNLRISSNRLTGKIPSEVGLFPLKRLSLSRNALIGSLPTGLFDQTSLEWLFLGENELTGSLPSEIGLLTGLQYLDLNHTSISGSLPPEIGQLHELRSLRLLNTRMKGTIPEAIYSELKNLIELRLSKCNFSGTISSSLGLLTNLELLKLANNQFHGTIPDEIEALTLLRELLVNGNDLSGTVPVSICQQFYAEEKASKVVADCLPNPETGVPSIQCPSDCCTSCCDKTGVCLAT</sequence>
<evidence type="ECO:0000313" key="4">
    <source>
        <dbReference type="EMBL" id="CAB9500803.1"/>
    </source>
</evidence>
<dbReference type="EMBL" id="CAICTM010000091">
    <property type="protein sequence ID" value="CAB9500803.1"/>
    <property type="molecule type" value="Genomic_DNA"/>
</dbReference>
<accession>A0A9N8H8I3</accession>
<dbReference type="Gene3D" id="3.80.10.10">
    <property type="entry name" value="Ribonuclease Inhibitor"/>
    <property type="match status" value="3"/>
</dbReference>
<proteinExistence type="predicted"/>
<dbReference type="FunFam" id="3.80.10.10:FF:000041">
    <property type="entry name" value="LRR receptor-like serine/threonine-protein kinase ERECTA"/>
    <property type="match status" value="2"/>
</dbReference>
<dbReference type="SUPFAM" id="SSF52047">
    <property type="entry name" value="RNI-like"/>
    <property type="match status" value="1"/>
</dbReference>
<dbReference type="Pfam" id="PF00560">
    <property type="entry name" value="LRR_1"/>
    <property type="match status" value="2"/>
</dbReference>
<dbReference type="InterPro" id="IPR003591">
    <property type="entry name" value="Leu-rich_rpt_typical-subtyp"/>
</dbReference>